<dbReference type="InterPro" id="IPR032163">
    <property type="entry name" value="DUF4999"/>
</dbReference>
<sequence length="303" mass="33841">MKKIYQIMLIVTLSLGLSSLIYSCADDDSNNEWDMSYVTLLPADYLTPIPTFALTHVEEEGIEGSLEFQFVAAVSKAAKQDVKAYFDFECDGFSEDNVEATSEFAIVKAGSRTSDTITISVRNWGDLEDVKTATNCTLKIRLKDIETTAEDVGSSVYYKEIVLRISKTAEKPKENKLLTNAKDWIFTFMEGVENSESNSVAGTGSSDVATNGVPFWLTVDLKTTKTVTGVQTRHWGATYAPTKVEIFTSSDGVKWITAGVYVTKGSTQTITFGERVKTRYLKYQMIDVPNRVDITRFYIYSYE</sequence>
<evidence type="ECO:0000259" key="3">
    <source>
        <dbReference type="Pfam" id="PF16390"/>
    </source>
</evidence>
<protein>
    <recommendedName>
        <fullName evidence="6">F5/8 type C domain-containing protein</fullName>
    </recommendedName>
</protein>
<dbReference type="Gene3D" id="2.60.120.260">
    <property type="entry name" value="Galactose-binding domain-like"/>
    <property type="match status" value="1"/>
</dbReference>
<keyword evidence="1" id="KW-0732">Signal</keyword>
<comment type="caution">
    <text evidence="4">The sequence shown here is derived from an EMBL/GenBank/DDBJ whole genome shotgun (WGS) entry which is preliminary data.</text>
</comment>
<keyword evidence="5" id="KW-1185">Reference proteome</keyword>
<feature type="domain" description="F5/8 type C" evidence="2">
    <location>
        <begin position="209"/>
        <end position="287"/>
    </location>
</feature>
<evidence type="ECO:0000256" key="1">
    <source>
        <dbReference type="SAM" id="SignalP"/>
    </source>
</evidence>
<feature type="domain" description="DUF4999" evidence="3">
    <location>
        <begin position="1"/>
        <end position="76"/>
    </location>
</feature>
<dbReference type="EMBL" id="JACIER010000005">
    <property type="protein sequence ID" value="MBB4043725.1"/>
    <property type="molecule type" value="Genomic_DNA"/>
</dbReference>
<name>A0A840D4V9_9BACE</name>
<evidence type="ECO:0000259" key="2">
    <source>
        <dbReference type="Pfam" id="PF00754"/>
    </source>
</evidence>
<evidence type="ECO:0000313" key="4">
    <source>
        <dbReference type="EMBL" id="MBB4043725.1"/>
    </source>
</evidence>
<feature type="chain" id="PRO_5032825649" description="F5/8 type C domain-containing protein" evidence="1">
    <location>
        <begin position="25"/>
        <end position="303"/>
    </location>
</feature>
<dbReference type="RefSeq" id="WP_044163406.1">
    <property type="nucleotide sequence ID" value="NZ_JACIER010000005.1"/>
</dbReference>
<organism evidence="4 5">
    <name type="scientific">Bacteroides reticulotermitis</name>
    <dbReference type="NCBI Taxonomy" id="1133319"/>
    <lineage>
        <taxon>Bacteria</taxon>
        <taxon>Pseudomonadati</taxon>
        <taxon>Bacteroidota</taxon>
        <taxon>Bacteroidia</taxon>
        <taxon>Bacteroidales</taxon>
        <taxon>Bacteroidaceae</taxon>
        <taxon>Bacteroides</taxon>
    </lineage>
</organism>
<reference evidence="4" key="1">
    <citation type="submission" date="2020-08" db="EMBL/GenBank/DDBJ databases">
        <title>Genomic Encyclopedia of Type Strains, Phase IV (KMG-IV): sequencing the most valuable type-strain genomes for metagenomic binning, comparative biology and taxonomic classification.</title>
        <authorList>
            <person name="Goeker M."/>
        </authorList>
    </citation>
    <scope>NUCLEOTIDE SEQUENCE [LARGE SCALE GENOMIC DNA]</scope>
    <source>
        <strain evidence="4">DSM 105720</strain>
    </source>
</reference>
<evidence type="ECO:0000313" key="5">
    <source>
        <dbReference type="Proteomes" id="UP000560658"/>
    </source>
</evidence>
<dbReference type="InterPro" id="IPR000421">
    <property type="entry name" value="FA58C"/>
</dbReference>
<dbReference type="InterPro" id="IPR008979">
    <property type="entry name" value="Galactose-bd-like_sf"/>
</dbReference>
<dbReference type="AlphaFoldDB" id="A0A840D4V9"/>
<accession>A0A840D4V9</accession>
<dbReference type="SUPFAM" id="SSF49785">
    <property type="entry name" value="Galactose-binding domain-like"/>
    <property type="match status" value="1"/>
</dbReference>
<dbReference type="Proteomes" id="UP000560658">
    <property type="component" value="Unassembled WGS sequence"/>
</dbReference>
<evidence type="ECO:0008006" key="6">
    <source>
        <dbReference type="Google" id="ProtNLM"/>
    </source>
</evidence>
<proteinExistence type="predicted"/>
<gene>
    <name evidence="4" type="ORF">GGR06_001511</name>
</gene>
<dbReference type="Pfam" id="PF00754">
    <property type="entry name" value="F5_F8_type_C"/>
    <property type="match status" value="1"/>
</dbReference>
<dbReference type="PROSITE" id="PS51257">
    <property type="entry name" value="PROKAR_LIPOPROTEIN"/>
    <property type="match status" value="1"/>
</dbReference>
<dbReference type="Pfam" id="PF16390">
    <property type="entry name" value="DUF4999"/>
    <property type="match status" value="1"/>
</dbReference>
<feature type="signal peptide" evidence="1">
    <location>
        <begin position="1"/>
        <end position="24"/>
    </location>
</feature>